<dbReference type="AlphaFoldDB" id="A0AAV8XSD4"/>
<gene>
    <name evidence="3" type="ORF">NQ318_004263</name>
</gene>
<keyword evidence="4" id="KW-1185">Reference proteome</keyword>
<evidence type="ECO:0000256" key="1">
    <source>
        <dbReference type="SAM" id="MobiDB-lite"/>
    </source>
</evidence>
<accession>A0AAV8XSD4</accession>
<comment type="caution">
    <text evidence="3">The sequence shown here is derived from an EMBL/GenBank/DDBJ whole genome shotgun (WGS) entry which is preliminary data.</text>
</comment>
<dbReference type="PANTHER" id="PTHR35826">
    <property type="entry name" value="PROTEIN ATP6V1FNB-LIKE"/>
    <property type="match status" value="1"/>
</dbReference>
<evidence type="ECO:0000259" key="2">
    <source>
        <dbReference type="Pfam" id="PF22589"/>
    </source>
</evidence>
<dbReference type="InterPro" id="IPR054323">
    <property type="entry name" value="SPMIP1_C"/>
</dbReference>
<dbReference type="PANTHER" id="PTHR35826:SF1">
    <property type="entry name" value="PROTEIN ATP6V1FNB-LIKE"/>
    <property type="match status" value="1"/>
</dbReference>
<dbReference type="Pfam" id="PF22589">
    <property type="entry name" value="SPMIP1"/>
    <property type="match status" value="1"/>
</dbReference>
<dbReference type="Proteomes" id="UP001162162">
    <property type="component" value="Unassembled WGS sequence"/>
</dbReference>
<protein>
    <recommendedName>
        <fullName evidence="2">Sperm microtubule inner protein 1 C-terminal domain-containing protein</fullName>
    </recommendedName>
</protein>
<dbReference type="EMBL" id="JAPWTK010000386">
    <property type="protein sequence ID" value="KAJ8941143.1"/>
    <property type="molecule type" value="Genomic_DNA"/>
</dbReference>
<name>A0AAV8XSD4_9CUCU</name>
<organism evidence="3 4">
    <name type="scientific">Aromia moschata</name>
    <dbReference type="NCBI Taxonomy" id="1265417"/>
    <lineage>
        <taxon>Eukaryota</taxon>
        <taxon>Metazoa</taxon>
        <taxon>Ecdysozoa</taxon>
        <taxon>Arthropoda</taxon>
        <taxon>Hexapoda</taxon>
        <taxon>Insecta</taxon>
        <taxon>Pterygota</taxon>
        <taxon>Neoptera</taxon>
        <taxon>Endopterygota</taxon>
        <taxon>Coleoptera</taxon>
        <taxon>Polyphaga</taxon>
        <taxon>Cucujiformia</taxon>
        <taxon>Chrysomeloidea</taxon>
        <taxon>Cerambycidae</taxon>
        <taxon>Cerambycinae</taxon>
        <taxon>Callichromatini</taxon>
        <taxon>Aromia</taxon>
    </lineage>
</organism>
<proteinExistence type="predicted"/>
<sequence length="190" mass="22289">MPDRGIDARLINAYVDAIEKEDKLKLKWFRKNEERLNAIANKPTTKAVPEEVKEKFKQDRIDAYTNAIKNPRVKTEDSPPRKVPGALQGVMRPVDPSVTRLIYTGLNKDGRLNYLTERMKMLPEDRYFFTECTSFEYGWKMWNHAKTVKKTGFGRQQVIKESFYRRRGVERDPDWYKEPAGYSPMVCTTT</sequence>
<feature type="domain" description="Sperm microtubule inner protein 1 C-terminal" evidence="2">
    <location>
        <begin position="62"/>
        <end position="173"/>
    </location>
</feature>
<feature type="region of interest" description="Disordered" evidence="1">
    <location>
        <begin position="69"/>
        <end position="89"/>
    </location>
</feature>
<evidence type="ECO:0000313" key="3">
    <source>
        <dbReference type="EMBL" id="KAJ8941143.1"/>
    </source>
</evidence>
<reference evidence="3" key="1">
    <citation type="journal article" date="2023" name="Insect Mol. Biol.">
        <title>Genome sequencing provides insights into the evolution of gene families encoding plant cell wall-degrading enzymes in longhorned beetles.</title>
        <authorList>
            <person name="Shin N.R."/>
            <person name="Okamura Y."/>
            <person name="Kirsch R."/>
            <person name="Pauchet Y."/>
        </authorList>
    </citation>
    <scope>NUCLEOTIDE SEQUENCE</scope>
    <source>
        <strain evidence="3">AMC_N1</strain>
    </source>
</reference>
<evidence type="ECO:0000313" key="4">
    <source>
        <dbReference type="Proteomes" id="UP001162162"/>
    </source>
</evidence>